<evidence type="ECO:0000256" key="1">
    <source>
        <dbReference type="SAM" id="MobiDB-lite"/>
    </source>
</evidence>
<gene>
    <name evidence="2" type="ORF">HH303_18560</name>
</gene>
<name>A0A7Y0E3D5_9PROT</name>
<accession>A0A7Y0E3D5</accession>
<sequence>MTTDPKDEIAAIERLTLKGLPVAVDPETADAMGAFEEDALDEETARESGGPSDGE</sequence>
<dbReference type="EMBL" id="JABBNT010000006">
    <property type="protein sequence ID" value="NMM46500.1"/>
    <property type="molecule type" value="Genomic_DNA"/>
</dbReference>
<feature type="region of interest" description="Disordered" evidence="1">
    <location>
        <begin position="28"/>
        <end position="55"/>
    </location>
</feature>
<evidence type="ECO:0008006" key="4">
    <source>
        <dbReference type="Google" id="ProtNLM"/>
    </source>
</evidence>
<keyword evidence="3" id="KW-1185">Reference proteome</keyword>
<organism evidence="2 3">
    <name type="scientific">Pacificispira spongiicola</name>
    <dbReference type="NCBI Taxonomy" id="2729598"/>
    <lineage>
        <taxon>Bacteria</taxon>
        <taxon>Pseudomonadati</taxon>
        <taxon>Pseudomonadota</taxon>
        <taxon>Alphaproteobacteria</taxon>
        <taxon>Rhodospirillales</taxon>
        <taxon>Rhodospirillaceae</taxon>
        <taxon>Pacificispira</taxon>
    </lineage>
</organism>
<dbReference type="AlphaFoldDB" id="A0A7Y0E3D5"/>
<reference evidence="2 3" key="1">
    <citation type="submission" date="2020-04" db="EMBL/GenBank/DDBJ databases">
        <title>Rhodospirillaceae bacterium KN72 isolated from deep sea.</title>
        <authorList>
            <person name="Zhang D.-C."/>
        </authorList>
    </citation>
    <scope>NUCLEOTIDE SEQUENCE [LARGE SCALE GENOMIC DNA]</scope>
    <source>
        <strain evidence="2 3">KN72</strain>
    </source>
</reference>
<comment type="caution">
    <text evidence="2">The sequence shown here is derived from an EMBL/GenBank/DDBJ whole genome shotgun (WGS) entry which is preliminary data.</text>
</comment>
<dbReference type="Proteomes" id="UP000539372">
    <property type="component" value="Unassembled WGS sequence"/>
</dbReference>
<protein>
    <recommendedName>
        <fullName evidence="4">Conjugal transfer protein TraD</fullName>
    </recommendedName>
</protein>
<evidence type="ECO:0000313" key="2">
    <source>
        <dbReference type="EMBL" id="NMM46500.1"/>
    </source>
</evidence>
<dbReference type="RefSeq" id="WP_169626898.1">
    <property type="nucleotide sequence ID" value="NZ_JABBNT010000006.1"/>
</dbReference>
<evidence type="ECO:0000313" key="3">
    <source>
        <dbReference type="Proteomes" id="UP000539372"/>
    </source>
</evidence>
<proteinExistence type="predicted"/>
<feature type="compositionally biased region" description="Acidic residues" evidence="1">
    <location>
        <begin position="35"/>
        <end position="44"/>
    </location>
</feature>